<dbReference type="GO" id="GO:0004672">
    <property type="term" value="F:protein kinase activity"/>
    <property type="evidence" value="ECO:0007669"/>
    <property type="project" value="UniProtKB-ARBA"/>
</dbReference>
<proteinExistence type="predicted"/>
<dbReference type="InterPro" id="IPR008207">
    <property type="entry name" value="Sig_transdc_His_kin_Hpt_dom"/>
</dbReference>
<dbReference type="RefSeq" id="WP_104419159.1">
    <property type="nucleotide sequence ID" value="NZ_PTJC01000005.1"/>
</dbReference>
<gene>
    <name evidence="2" type="ORF">CLV84_1590</name>
</gene>
<keyword evidence="3" id="KW-1185">Reference proteome</keyword>
<dbReference type="InterPro" id="IPR036641">
    <property type="entry name" value="HPT_dom_sf"/>
</dbReference>
<dbReference type="Gene3D" id="1.20.120.160">
    <property type="entry name" value="HPT domain"/>
    <property type="match status" value="1"/>
</dbReference>
<dbReference type="SUPFAM" id="SSF47226">
    <property type="entry name" value="Histidine-containing phosphotransfer domain, HPT domain"/>
    <property type="match status" value="1"/>
</dbReference>
<sequence length="107" mass="12466">MNYLELREAMDHDSNDLKQFAKVLERELSTAIDQLATALSREDAQQVADLKHKLKTSLHLVDATSIRDELTAITEDLRHRRPISPSRKSRLLEMMRQLVQALSREKW</sequence>
<feature type="domain" description="HPt" evidence="1">
    <location>
        <begin position="22"/>
        <end position="100"/>
    </location>
</feature>
<evidence type="ECO:0000313" key="2">
    <source>
        <dbReference type="EMBL" id="PPK88621.1"/>
    </source>
</evidence>
<accession>A0A2S6IAT7</accession>
<evidence type="ECO:0000259" key="1">
    <source>
        <dbReference type="Pfam" id="PF01627"/>
    </source>
</evidence>
<organism evidence="2 3">
    <name type="scientific">Neolewinella xylanilytica</name>
    <dbReference type="NCBI Taxonomy" id="1514080"/>
    <lineage>
        <taxon>Bacteria</taxon>
        <taxon>Pseudomonadati</taxon>
        <taxon>Bacteroidota</taxon>
        <taxon>Saprospiria</taxon>
        <taxon>Saprospirales</taxon>
        <taxon>Lewinellaceae</taxon>
        <taxon>Neolewinella</taxon>
    </lineage>
</organism>
<dbReference type="Pfam" id="PF01627">
    <property type="entry name" value="Hpt"/>
    <property type="match status" value="1"/>
</dbReference>
<protein>
    <submittedName>
        <fullName evidence="2">Hpt domain-containing protein</fullName>
    </submittedName>
</protein>
<dbReference type="AlphaFoldDB" id="A0A2S6IAT7"/>
<evidence type="ECO:0000313" key="3">
    <source>
        <dbReference type="Proteomes" id="UP000237662"/>
    </source>
</evidence>
<reference evidence="2 3" key="1">
    <citation type="submission" date="2018-02" db="EMBL/GenBank/DDBJ databases">
        <title>Genomic Encyclopedia of Archaeal and Bacterial Type Strains, Phase II (KMG-II): from individual species to whole genera.</title>
        <authorList>
            <person name="Goeker M."/>
        </authorList>
    </citation>
    <scope>NUCLEOTIDE SEQUENCE [LARGE SCALE GENOMIC DNA]</scope>
    <source>
        <strain evidence="2 3">DSM 29526</strain>
    </source>
</reference>
<dbReference type="Proteomes" id="UP000237662">
    <property type="component" value="Unassembled WGS sequence"/>
</dbReference>
<dbReference type="GO" id="GO:0000160">
    <property type="term" value="P:phosphorelay signal transduction system"/>
    <property type="evidence" value="ECO:0007669"/>
    <property type="project" value="InterPro"/>
</dbReference>
<name>A0A2S6IAT7_9BACT</name>
<comment type="caution">
    <text evidence="2">The sequence shown here is derived from an EMBL/GenBank/DDBJ whole genome shotgun (WGS) entry which is preliminary data.</text>
</comment>
<dbReference type="EMBL" id="PTJC01000005">
    <property type="protein sequence ID" value="PPK88621.1"/>
    <property type="molecule type" value="Genomic_DNA"/>
</dbReference>